<proteinExistence type="predicted"/>
<dbReference type="Gene3D" id="1.10.3210.10">
    <property type="entry name" value="Hypothetical protein af1432"/>
    <property type="match status" value="1"/>
</dbReference>
<dbReference type="RefSeq" id="WP_141413500.1">
    <property type="nucleotide sequence ID" value="NZ_AP019735.1"/>
</dbReference>
<dbReference type="KEGG" id="acou:A5CBH24_26570"/>
<feature type="domain" description="HD" evidence="1">
    <location>
        <begin position="29"/>
        <end position="125"/>
    </location>
</feature>
<evidence type="ECO:0000259" key="1">
    <source>
        <dbReference type="Pfam" id="PF01966"/>
    </source>
</evidence>
<dbReference type="OrthoDB" id="384706at2"/>
<dbReference type="AlphaFoldDB" id="A0A4Y1WXX5"/>
<keyword evidence="2" id="KW-0378">Hydrolase</keyword>
<dbReference type="GO" id="GO:0016787">
    <property type="term" value="F:hydrolase activity"/>
    <property type="evidence" value="ECO:0007669"/>
    <property type="project" value="UniProtKB-KW"/>
</dbReference>
<accession>A0A4Y1WXX5</accession>
<dbReference type="CDD" id="cd00077">
    <property type="entry name" value="HDc"/>
    <property type="match status" value="1"/>
</dbReference>
<protein>
    <submittedName>
        <fullName evidence="2">Phosphohydrolase</fullName>
    </submittedName>
</protein>
<evidence type="ECO:0000313" key="3">
    <source>
        <dbReference type="Proteomes" id="UP000318946"/>
    </source>
</evidence>
<sequence>MNVNEELIRYVEREILPRYDAFDRAHRRDHALTVIAASLRLARYYEVNPDMVYAVAAYHDTGLREGRERHHEASARIVRGDRNLRRWFTEAEVATIAEAAEDHRASSGRPPRTIYGRIVAEADRVIDCETTLRRTVQYGLEHAPELDREGQFARFAEHLRTKYGEGGYLRLWLPESENASRLDELRAVIRDDRQLRVRFDELYDDELRREA</sequence>
<dbReference type="InterPro" id="IPR006674">
    <property type="entry name" value="HD_domain"/>
</dbReference>
<organism evidence="2 3">
    <name type="scientific">Alistipes communis</name>
    <dbReference type="NCBI Taxonomy" id="2585118"/>
    <lineage>
        <taxon>Bacteria</taxon>
        <taxon>Pseudomonadati</taxon>
        <taxon>Bacteroidota</taxon>
        <taxon>Bacteroidia</taxon>
        <taxon>Bacteroidales</taxon>
        <taxon>Rikenellaceae</taxon>
        <taxon>Alistipes</taxon>
    </lineage>
</organism>
<dbReference type="GeneID" id="78343366"/>
<dbReference type="SUPFAM" id="SSF109604">
    <property type="entry name" value="HD-domain/PDEase-like"/>
    <property type="match status" value="1"/>
</dbReference>
<name>A0A4Y1WXX5_9BACT</name>
<gene>
    <name evidence="2" type="ORF">A5CBH24_26570</name>
</gene>
<dbReference type="EMBL" id="AP019735">
    <property type="protein sequence ID" value="BBL05344.1"/>
    <property type="molecule type" value="Genomic_DNA"/>
</dbReference>
<dbReference type="Proteomes" id="UP000318946">
    <property type="component" value="Chromosome"/>
</dbReference>
<keyword evidence="3" id="KW-1185">Reference proteome</keyword>
<reference evidence="3" key="1">
    <citation type="submission" date="2019-06" db="EMBL/GenBank/DDBJ databases">
        <title>Alistipes onderdonkii subsp. vulgaris subsp. nov., Alistipes dispar sp. nov. and Alistipes communis sp. nov., isolated from human faeces, and creation of Alistipes onderdonkii subsp. onderdonkii subsp. nov.</title>
        <authorList>
            <person name="Sakamoto M."/>
            <person name="Ikeyama N."/>
            <person name="Ogata Y."/>
            <person name="Suda W."/>
            <person name="Iino T."/>
            <person name="Hattori M."/>
            <person name="Ohkuma M."/>
        </authorList>
    </citation>
    <scope>NUCLEOTIDE SEQUENCE [LARGE SCALE GENOMIC DNA]</scope>
    <source>
        <strain evidence="3">5CBH24</strain>
    </source>
</reference>
<dbReference type="Pfam" id="PF01966">
    <property type="entry name" value="HD"/>
    <property type="match status" value="1"/>
</dbReference>
<evidence type="ECO:0000313" key="2">
    <source>
        <dbReference type="EMBL" id="BBL05344.1"/>
    </source>
</evidence>
<dbReference type="InterPro" id="IPR003607">
    <property type="entry name" value="HD/PDEase_dom"/>
</dbReference>